<feature type="region of interest" description="Disordered" evidence="9">
    <location>
        <begin position="1"/>
        <end position="28"/>
    </location>
</feature>
<dbReference type="InterPro" id="IPR013734">
    <property type="entry name" value="TF_Nrm1/Whi5"/>
</dbReference>
<feature type="compositionally biased region" description="Polar residues" evidence="9">
    <location>
        <begin position="404"/>
        <end position="416"/>
    </location>
</feature>
<evidence type="ECO:0000313" key="11">
    <source>
        <dbReference type="Proteomes" id="UP000007148"/>
    </source>
</evidence>
<comment type="subcellular location">
    <subcellularLocation>
        <location evidence="2">Cytoplasm</location>
    </subcellularLocation>
    <subcellularLocation>
        <location evidence="1">Nucleus</location>
    </subcellularLocation>
</comment>
<keyword evidence="11" id="KW-1185">Reference proteome</keyword>
<feature type="compositionally biased region" description="Polar residues" evidence="9">
    <location>
        <begin position="257"/>
        <end position="274"/>
    </location>
</feature>
<feature type="compositionally biased region" description="Basic and acidic residues" evidence="9">
    <location>
        <begin position="192"/>
        <end position="201"/>
    </location>
</feature>
<accession>G4U389</accession>
<keyword evidence="5" id="KW-0678">Repressor</keyword>
<comment type="similarity">
    <text evidence="3">Belongs to the WHI5/NRM1 family.</text>
</comment>
<evidence type="ECO:0000256" key="9">
    <source>
        <dbReference type="SAM" id="MobiDB-lite"/>
    </source>
</evidence>
<gene>
    <name evidence="10" type="ORF">PIIN_01724</name>
</gene>
<protein>
    <submittedName>
        <fullName evidence="10">Uncharacterized protein</fullName>
    </submittedName>
</protein>
<comment type="caution">
    <text evidence="10">The sequence shown here is derived from an EMBL/GenBank/DDBJ whole genome shotgun (WGS) entry which is preliminary data.</text>
</comment>
<feature type="compositionally biased region" description="Polar residues" evidence="9">
    <location>
        <begin position="172"/>
        <end position="185"/>
    </location>
</feature>
<feature type="compositionally biased region" description="Polar residues" evidence="9">
    <location>
        <begin position="215"/>
        <end position="231"/>
    </location>
</feature>
<dbReference type="InParanoid" id="G4U389"/>
<reference evidence="10 11" key="1">
    <citation type="journal article" date="2011" name="PLoS Pathog.">
        <title>Endophytic Life Strategies Decoded by Genome and Transcriptome Analyses of the Mutualistic Root Symbiont Piriformospora indica.</title>
        <authorList>
            <person name="Zuccaro A."/>
            <person name="Lahrmann U."/>
            <person name="Guldener U."/>
            <person name="Langen G."/>
            <person name="Pfiffi S."/>
            <person name="Biedenkopf D."/>
            <person name="Wong P."/>
            <person name="Samans B."/>
            <person name="Grimm C."/>
            <person name="Basiewicz M."/>
            <person name="Murat C."/>
            <person name="Martin F."/>
            <person name="Kogel K.H."/>
        </authorList>
    </citation>
    <scope>NUCLEOTIDE SEQUENCE [LARGE SCALE GENOMIC DNA]</scope>
    <source>
        <strain evidence="10 11">DSM 11827</strain>
    </source>
</reference>
<evidence type="ECO:0000256" key="1">
    <source>
        <dbReference type="ARBA" id="ARBA00004123"/>
    </source>
</evidence>
<evidence type="ECO:0000256" key="7">
    <source>
        <dbReference type="ARBA" id="ARBA00023163"/>
    </source>
</evidence>
<dbReference type="Pfam" id="PF08528">
    <property type="entry name" value="Whi5"/>
    <property type="match status" value="1"/>
</dbReference>
<evidence type="ECO:0000256" key="5">
    <source>
        <dbReference type="ARBA" id="ARBA00022491"/>
    </source>
</evidence>
<evidence type="ECO:0000256" key="6">
    <source>
        <dbReference type="ARBA" id="ARBA00023015"/>
    </source>
</evidence>
<dbReference type="OrthoDB" id="3915838at2759"/>
<feature type="region of interest" description="Disordered" evidence="9">
    <location>
        <begin position="131"/>
        <end position="416"/>
    </location>
</feature>
<evidence type="ECO:0000256" key="4">
    <source>
        <dbReference type="ARBA" id="ARBA00022490"/>
    </source>
</evidence>
<feature type="compositionally biased region" description="Pro residues" evidence="9">
    <location>
        <begin position="393"/>
        <end position="403"/>
    </location>
</feature>
<proteinExistence type="inferred from homology"/>
<keyword evidence="6" id="KW-0805">Transcription regulation</keyword>
<dbReference type="Proteomes" id="UP000007148">
    <property type="component" value="Unassembled WGS sequence"/>
</dbReference>
<evidence type="ECO:0000256" key="8">
    <source>
        <dbReference type="ARBA" id="ARBA00023242"/>
    </source>
</evidence>
<dbReference type="AlphaFoldDB" id="G4U389"/>
<keyword evidence="4" id="KW-0963">Cytoplasm</keyword>
<keyword evidence="7" id="KW-0804">Transcription</keyword>
<keyword evidence="8" id="KW-0539">Nucleus</keyword>
<dbReference type="EMBL" id="CAFZ01001883">
    <property type="protein sequence ID" value="CCA78048.1"/>
    <property type="molecule type" value="Genomic_DNA"/>
</dbReference>
<sequence length="540" mass="55443">MASPVSSETSLSASRAFEPSSMPQTASATLDSQAAINQLAAQARISQLAAQLRLRLSYAGYKAQNKLSSLPFSTLEKRLEDDSATPKQTLPVLLLDPLSLDKSLSDTQLMPPPPAPATSLFTTLLDVDIDTRPTKRQKTDAVGSARAIGPSPAGFTQSANPDIKVNGHRHPSTSGKPRSKGSNSSPKKRQKKDSMSDREQLAAKTLASLLVAKSPRSSTKAPSELSFTTEGGNEHKGKTIRRAPSSVSSIDAAMADTTLSTGGDTVPEGSTSGVDTVPGSPVASTAQRERDSAELLLLLATSPSPARSNRRGPPAVNRTLAGSGTIEPRALFAEGSSNSDSVKQEGMSESIKDSSDAGGSGSKLTPSLLLPAPPSPTKKPSTNKTPEDKMSFQPPPHAMPFLPPSSNITKSSTLQAPFTPGGTLALHTASNTTNFGSATGGFGSGFAMAMSSLAPSTPGPSGFNMADYINFTPTPGASYSPAPKAKSKGASEGIGSEKGAAASSTAVSSPMKKTESKTKGSTPESDAGSGPSGEKMSDNE</sequence>
<dbReference type="GO" id="GO:0005737">
    <property type="term" value="C:cytoplasm"/>
    <property type="evidence" value="ECO:0007669"/>
    <property type="project" value="UniProtKB-SubCell"/>
</dbReference>
<dbReference type="STRING" id="1109443.G4U389"/>
<evidence type="ECO:0000256" key="3">
    <source>
        <dbReference type="ARBA" id="ARBA00006922"/>
    </source>
</evidence>
<evidence type="ECO:0000256" key="2">
    <source>
        <dbReference type="ARBA" id="ARBA00004496"/>
    </source>
</evidence>
<name>G4U389_SERID</name>
<dbReference type="HOGENOM" id="CLU_504442_0_0_1"/>
<dbReference type="GO" id="GO:0005634">
    <property type="term" value="C:nucleus"/>
    <property type="evidence" value="ECO:0007669"/>
    <property type="project" value="UniProtKB-SubCell"/>
</dbReference>
<feature type="compositionally biased region" description="Polar residues" evidence="9">
    <location>
        <begin position="1"/>
        <end position="13"/>
    </location>
</feature>
<evidence type="ECO:0000313" key="10">
    <source>
        <dbReference type="EMBL" id="CCA78048.1"/>
    </source>
</evidence>
<feature type="region of interest" description="Disordered" evidence="9">
    <location>
        <begin position="466"/>
        <end position="540"/>
    </location>
</feature>
<organism evidence="10 11">
    <name type="scientific">Serendipita indica (strain DSM 11827)</name>
    <name type="common">Root endophyte fungus</name>
    <name type="synonym">Piriformospora indica</name>
    <dbReference type="NCBI Taxonomy" id="1109443"/>
    <lineage>
        <taxon>Eukaryota</taxon>
        <taxon>Fungi</taxon>
        <taxon>Dikarya</taxon>
        <taxon>Basidiomycota</taxon>
        <taxon>Agaricomycotina</taxon>
        <taxon>Agaricomycetes</taxon>
        <taxon>Sebacinales</taxon>
        <taxon>Serendipitaceae</taxon>
        <taxon>Serendipita</taxon>
    </lineage>
</organism>